<dbReference type="PANTHER" id="PTHR34826:SF2">
    <property type="entry name" value="UPF0590 PROTEIN C409.17C"/>
    <property type="match status" value="1"/>
</dbReference>
<feature type="region of interest" description="Disordered" evidence="1">
    <location>
        <begin position="307"/>
        <end position="351"/>
    </location>
</feature>
<feature type="compositionally biased region" description="Basic and acidic residues" evidence="1">
    <location>
        <begin position="308"/>
        <end position="324"/>
    </location>
</feature>
<feature type="domain" description="Domain of unknown function at the cortex 1" evidence="2">
    <location>
        <begin position="48"/>
        <end position="275"/>
    </location>
</feature>
<sequence>MGGGRTAVAVAASPLAAPPDPAAFRLDEHGHVLLRPAVHSQTVVRDPLDPQHCTLPINDRAFHYETDLFSGRALVMLRHLPNSPEASAFAGKRRTCFVAVQGRFKRPVRCDALVMGADFQRPLHLPARMFLAGTRLGGWIARQMGGNLQMQLKGPRPYAHSRVITAAQAIHACGAGDKPPELTAEAEDLRLLDPTAADENGNPLCIGRRRAHFNSQGRASRLHFSPDHVYTITFFNHEMHYGAFVAHMPLMGSICAARLLNGGPSMFMLREKLPEEDRGRGGEGKKGGAVLHVEVWHDRVLPLAHAANARDAERAEKEEASAAERRRRAAGGGGGGGGGDGADAVDVDARG</sequence>
<keyword evidence="4" id="KW-1185">Reference proteome</keyword>
<dbReference type="PANTHER" id="PTHR34826">
    <property type="entry name" value="UPF0590 PROTEIN C409.17C"/>
    <property type="match status" value="1"/>
</dbReference>
<name>A0A2V0P8K6_9CHLO</name>
<reference evidence="3 4" key="1">
    <citation type="journal article" date="2018" name="Sci. Rep.">
        <title>Raphidocelis subcapitata (=Pseudokirchneriella subcapitata) provides an insight into genome evolution and environmental adaptations in the Sphaeropleales.</title>
        <authorList>
            <person name="Suzuki S."/>
            <person name="Yamaguchi H."/>
            <person name="Nakajima N."/>
            <person name="Kawachi M."/>
        </authorList>
    </citation>
    <scope>NUCLEOTIDE SEQUENCE [LARGE SCALE GENOMIC DNA]</scope>
    <source>
        <strain evidence="3 4">NIES-35</strain>
    </source>
</reference>
<proteinExistence type="predicted"/>
<dbReference type="InterPro" id="IPR013897">
    <property type="entry name" value="Duc1"/>
</dbReference>
<organism evidence="3 4">
    <name type="scientific">Raphidocelis subcapitata</name>
    <dbReference type="NCBI Taxonomy" id="307507"/>
    <lineage>
        <taxon>Eukaryota</taxon>
        <taxon>Viridiplantae</taxon>
        <taxon>Chlorophyta</taxon>
        <taxon>core chlorophytes</taxon>
        <taxon>Chlorophyceae</taxon>
        <taxon>CS clade</taxon>
        <taxon>Sphaeropleales</taxon>
        <taxon>Selenastraceae</taxon>
        <taxon>Raphidocelis</taxon>
    </lineage>
</organism>
<dbReference type="OrthoDB" id="42898at2759"/>
<dbReference type="InParanoid" id="A0A2V0P8K6"/>
<evidence type="ECO:0000313" key="4">
    <source>
        <dbReference type="Proteomes" id="UP000247498"/>
    </source>
</evidence>
<accession>A0A2V0P8K6</accession>
<feature type="compositionally biased region" description="Gly residues" evidence="1">
    <location>
        <begin position="330"/>
        <end position="341"/>
    </location>
</feature>
<comment type="caution">
    <text evidence="3">The sequence shown here is derived from an EMBL/GenBank/DDBJ whole genome shotgun (WGS) entry which is preliminary data.</text>
</comment>
<gene>
    <name evidence="3" type="ORF">Rsub_08490</name>
</gene>
<dbReference type="AlphaFoldDB" id="A0A2V0P8K6"/>
<dbReference type="EMBL" id="BDRX01000071">
    <property type="protein sequence ID" value="GBF95899.1"/>
    <property type="molecule type" value="Genomic_DNA"/>
</dbReference>
<evidence type="ECO:0000259" key="2">
    <source>
        <dbReference type="Pfam" id="PF08588"/>
    </source>
</evidence>
<protein>
    <recommendedName>
        <fullName evidence="2">Domain of unknown function at the cortex 1 domain-containing protein</fullName>
    </recommendedName>
</protein>
<dbReference type="Pfam" id="PF08588">
    <property type="entry name" value="Duc1"/>
    <property type="match status" value="1"/>
</dbReference>
<dbReference type="Proteomes" id="UP000247498">
    <property type="component" value="Unassembled WGS sequence"/>
</dbReference>
<evidence type="ECO:0000313" key="3">
    <source>
        <dbReference type="EMBL" id="GBF95899.1"/>
    </source>
</evidence>
<evidence type="ECO:0000256" key="1">
    <source>
        <dbReference type="SAM" id="MobiDB-lite"/>
    </source>
</evidence>